<evidence type="ECO:0000313" key="1">
    <source>
        <dbReference type="EMBL" id="MFD1047016.1"/>
    </source>
</evidence>
<evidence type="ECO:0000313" key="2">
    <source>
        <dbReference type="Proteomes" id="UP001597045"/>
    </source>
</evidence>
<name>A0ABW3M8T8_9PSEU</name>
<keyword evidence="2" id="KW-1185">Reference proteome</keyword>
<sequence length="217" mass="22969">MNPTLEDCPWAHANCPTIKHENLQRVLLPWASCACVVVAAGAVVADLDGFASVRGVDHATVAEFARTGSAYGVVKAFADTGRLFPQADRATDEITADRKGPGRTPTTAVEIISRYGAVKTSAQLAEQVDIAGLTTGKERPFDTAAVARIRDTYGIPAPRTAAVQDGEVLPELANGGIGVDIQGVSALTDLKPVTICGRLRRCEKLSDVQDWQDAERG</sequence>
<protein>
    <submittedName>
        <fullName evidence="1">Uncharacterized protein</fullName>
    </submittedName>
</protein>
<accession>A0ABW3M8T8</accession>
<proteinExistence type="predicted"/>
<comment type="caution">
    <text evidence="1">The sequence shown here is derived from an EMBL/GenBank/DDBJ whole genome shotgun (WGS) entry which is preliminary data.</text>
</comment>
<organism evidence="1 2">
    <name type="scientific">Kibdelosporangium lantanae</name>
    <dbReference type="NCBI Taxonomy" id="1497396"/>
    <lineage>
        <taxon>Bacteria</taxon>
        <taxon>Bacillati</taxon>
        <taxon>Actinomycetota</taxon>
        <taxon>Actinomycetes</taxon>
        <taxon>Pseudonocardiales</taxon>
        <taxon>Pseudonocardiaceae</taxon>
        <taxon>Kibdelosporangium</taxon>
    </lineage>
</organism>
<reference evidence="2" key="1">
    <citation type="journal article" date="2019" name="Int. J. Syst. Evol. Microbiol.">
        <title>The Global Catalogue of Microorganisms (GCM) 10K type strain sequencing project: providing services to taxonomists for standard genome sequencing and annotation.</title>
        <authorList>
            <consortium name="The Broad Institute Genomics Platform"/>
            <consortium name="The Broad Institute Genome Sequencing Center for Infectious Disease"/>
            <person name="Wu L."/>
            <person name="Ma J."/>
        </authorList>
    </citation>
    <scope>NUCLEOTIDE SEQUENCE [LARGE SCALE GENOMIC DNA]</scope>
    <source>
        <strain evidence="2">JCM 31486</strain>
    </source>
</reference>
<gene>
    <name evidence="1" type="ORF">ACFQ1S_16410</name>
</gene>
<dbReference type="Proteomes" id="UP001597045">
    <property type="component" value="Unassembled WGS sequence"/>
</dbReference>
<dbReference type="EMBL" id="JBHTIS010000892">
    <property type="protein sequence ID" value="MFD1047016.1"/>
    <property type="molecule type" value="Genomic_DNA"/>
</dbReference>